<protein>
    <submittedName>
        <fullName evidence="2">Uncharacterized protein</fullName>
    </submittedName>
</protein>
<sequence length="135" mass="14514">MVGYPRTPYFSHNGLPPVVQSTSAMRTFFESSKVEANESQSGFIFLQWPHQGARNLMKAALPDLRTSSSKLSGVSSIAPADAPAAAQSSVRERSAMVLRAEREGRGAVSRRGALRWAGGVDGERWRVGGGKADTH</sequence>
<dbReference type="AlphaFoldDB" id="A0A7S3WRJ8"/>
<gene>
    <name evidence="2" type="ORF">EHUX00137_LOCUS31985</name>
</gene>
<organism evidence="2">
    <name type="scientific">Emiliania huxleyi</name>
    <name type="common">Coccolithophore</name>
    <name type="synonym">Pontosphaera huxleyi</name>
    <dbReference type="NCBI Taxonomy" id="2903"/>
    <lineage>
        <taxon>Eukaryota</taxon>
        <taxon>Haptista</taxon>
        <taxon>Haptophyta</taxon>
        <taxon>Prymnesiophyceae</taxon>
        <taxon>Isochrysidales</taxon>
        <taxon>Noelaerhabdaceae</taxon>
        <taxon>Emiliania</taxon>
    </lineage>
</organism>
<feature type="region of interest" description="Disordered" evidence="1">
    <location>
        <begin position="73"/>
        <end position="92"/>
    </location>
</feature>
<reference evidence="2" key="1">
    <citation type="submission" date="2021-01" db="EMBL/GenBank/DDBJ databases">
        <authorList>
            <person name="Corre E."/>
            <person name="Pelletier E."/>
            <person name="Niang G."/>
            <person name="Scheremetjew M."/>
            <person name="Finn R."/>
            <person name="Kale V."/>
            <person name="Holt S."/>
            <person name="Cochrane G."/>
            <person name="Meng A."/>
            <person name="Brown T."/>
            <person name="Cohen L."/>
        </authorList>
    </citation>
    <scope>NUCLEOTIDE SEQUENCE</scope>
    <source>
        <strain evidence="2">379</strain>
    </source>
</reference>
<evidence type="ECO:0000256" key="1">
    <source>
        <dbReference type="SAM" id="MobiDB-lite"/>
    </source>
</evidence>
<proteinExistence type="predicted"/>
<dbReference type="EMBL" id="HBIR01040971">
    <property type="protein sequence ID" value="CAE0573473.1"/>
    <property type="molecule type" value="Transcribed_RNA"/>
</dbReference>
<evidence type="ECO:0000313" key="2">
    <source>
        <dbReference type="EMBL" id="CAE0573473.1"/>
    </source>
</evidence>
<name>A0A7S3WRJ8_EMIHU</name>
<accession>A0A7S3WRJ8</accession>